<dbReference type="InterPro" id="IPR011029">
    <property type="entry name" value="DEATH-like_dom_sf"/>
</dbReference>
<name>A0A067QNS8_ZOONE</name>
<accession>A0A067QNS8</accession>
<organism evidence="3 4">
    <name type="scientific">Zootermopsis nevadensis</name>
    <name type="common">Dampwood termite</name>
    <dbReference type="NCBI Taxonomy" id="136037"/>
    <lineage>
        <taxon>Eukaryota</taxon>
        <taxon>Metazoa</taxon>
        <taxon>Ecdysozoa</taxon>
        <taxon>Arthropoda</taxon>
        <taxon>Hexapoda</taxon>
        <taxon>Insecta</taxon>
        <taxon>Pterygota</taxon>
        <taxon>Neoptera</taxon>
        <taxon>Polyneoptera</taxon>
        <taxon>Dictyoptera</taxon>
        <taxon>Blattodea</taxon>
        <taxon>Blattoidea</taxon>
        <taxon>Termitoidae</taxon>
        <taxon>Termopsidae</taxon>
        <taxon>Zootermopsis</taxon>
    </lineage>
</organism>
<dbReference type="Gene3D" id="1.10.533.10">
    <property type="entry name" value="Death Domain, Fas"/>
    <property type="match status" value="1"/>
</dbReference>
<dbReference type="EMBL" id="KK853114">
    <property type="protein sequence ID" value="KDR11191.1"/>
    <property type="molecule type" value="Genomic_DNA"/>
</dbReference>
<evidence type="ECO:0000259" key="2">
    <source>
        <dbReference type="PROSITE" id="PS50017"/>
    </source>
</evidence>
<dbReference type="SUPFAM" id="SSF47986">
    <property type="entry name" value="DEATH domain"/>
    <property type="match status" value="1"/>
</dbReference>
<protein>
    <submittedName>
        <fullName evidence="3">Death domain-containing adapter protein BG4</fullName>
    </submittedName>
</protein>
<evidence type="ECO:0000313" key="4">
    <source>
        <dbReference type="Proteomes" id="UP000027135"/>
    </source>
</evidence>
<keyword evidence="4" id="KW-1185">Reference proteome</keyword>
<dbReference type="STRING" id="136037.A0A067QNS8"/>
<feature type="domain" description="Death" evidence="2">
    <location>
        <begin position="141"/>
        <end position="225"/>
    </location>
</feature>
<dbReference type="InterPro" id="IPR000488">
    <property type="entry name" value="Death_dom"/>
</dbReference>
<feature type="region of interest" description="Disordered" evidence="1">
    <location>
        <begin position="101"/>
        <end position="123"/>
    </location>
</feature>
<dbReference type="InParanoid" id="A0A067QNS8"/>
<sequence length="230" mass="26803">MSAFAAEYMELRGQIVNHSEKYLRKTHLKILIDKFQPIINSKRLSSYVNNFNDLITILEKRSYVGEHNVGPFTEIVQLLPNADILSEMLSNFQTNNNRNRIQGMHMNNNGSTEPPFYSSSNSSGSRSRSADIFFSNNSVLQKAALDHICKDIGTQWRELARNLSIREGEIDDIEVQYPRNLKERAYECMKRFIQETEPYKVQQKLLYALDKCGRRDLKEDVEEILNRRAY</sequence>
<dbReference type="GO" id="GO:0007165">
    <property type="term" value="P:signal transduction"/>
    <property type="evidence" value="ECO:0007669"/>
    <property type="project" value="InterPro"/>
</dbReference>
<dbReference type="OMA" id="MEEDECH"/>
<dbReference type="CDD" id="cd01670">
    <property type="entry name" value="Death"/>
    <property type="match status" value="1"/>
</dbReference>
<gene>
    <name evidence="3" type="ORF">L798_14702</name>
</gene>
<reference evidence="3 4" key="1">
    <citation type="journal article" date="2014" name="Nat. Commun.">
        <title>Molecular traces of alternative social organization in a termite genome.</title>
        <authorList>
            <person name="Terrapon N."/>
            <person name="Li C."/>
            <person name="Robertson H.M."/>
            <person name="Ji L."/>
            <person name="Meng X."/>
            <person name="Booth W."/>
            <person name="Chen Z."/>
            <person name="Childers C.P."/>
            <person name="Glastad K.M."/>
            <person name="Gokhale K."/>
            <person name="Gowin J."/>
            <person name="Gronenberg W."/>
            <person name="Hermansen R.A."/>
            <person name="Hu H."/>
            <person name="Hunt B.G."/>
            <person name="Huylmans A.K."/>
            <person name="Khalil S.M."/>
            <person name="Mitchell R.D."/>
            <person name="Munoz-Torres M.C."/>
            <person name="Mustard J.A."/>
            <person name="Pan H."/>
            <person name="Reese J.T."/>
            <person name="Scharf M.E."/>
            <person name="Sun F."/>
            <person name="Vogel H."/>
            <person name="Xiao J."/>
            <person name="Yang W."/>
            <person name="Yang Z."/>
            <person name="Yang Z."/>
            <person name="Zhou J."/>
            <person name="Zhu J."/>
            <person name="Brent C.S."/>
            <person name="Elsik C.G."/>
            <person name="Goodisman M.A."/>
            <person name="Liberles D.A."/>
            <person name="Roe R.M."/>
            <person name="Vargo E.L."/>
            <person name="Vilcinskas A."/>
            <person name="Wang J."/>
            <person name="Bornberg-Bauer E."/>
            <person name="Korb J."/>
            <person name="Zhang G."/>
            <person name="Liebig J."/>
        </authorList>
    </citation>
    <scope>NUCLEOTIDE SEQUENCE [LARGE SCALE GENOMIC DNA]</scope>
    <source>
        <tissue evidence="3">Whole organism</tissue>
    </source>
</reference>
<evidence type="ECO:0000256" key="1">
    <source>
        <dbReference type="SAM" id="MobiDB-lite"/>
    </source>
</evidence>
<dbReference type="InterPro" id="IPR016729">
    <property type="entry name" value="FADD"/>
</dbReference>
<evidence type="ECO:0000313" key="3">
    <source>
        <dbReference type="EMBL" id="KDR11191.1"/>
    </source>
</evidence>
<dbReference type="PROSITE" id="PS50017">
    <property type="entry name" value="DEATH_DOMAIN"/>
    <property type="match status" value="1"/>
</dbReference>
<dbReference type="eggNOG" id="ENOG502SE91">
    <property type="taxonomic scope" value="Eukaryota"/>
</dbReference>
<dbReference type="Pfam" id="PF00531">
    <property type="entry name" value="Death"/>
    <property type="match status" value="1"/>
</dbReference>
<dbReference type="OrthoDB" id="100767at2759"/>
<dbReference type="FunCoup" id="A0A067QNS8">
    <property type="interactions" value="34"/>
</dbReference>
<feature type="compositionally biased region" description="Polar residues" evidence="1">
    <location>
        <begin position="101"/>
        <end position="112"/>
    </location>
</feature>
<dbReference type="PANTHER" id="PTHR15077">
    <property type="entry name" value="FAS-ASSOCIATING DEATH DOMAIN-CONTAINING PROTEIN FADD"/>
    <property type="match status" value="1"/>
</dbReference>
<dbReference type="SMART" id="SM00005">
    <property type="entry name" value="DEATH"/>
    <property type="match status" value="1"/>
</dbReference>
<proteinExistence type="predicted"/>
<dbReference type="AlphaFoldDB" id="A0A067QNS8"/>
<dbReference type="Proteomes" id="UP000027135">
    <property type="component" value="Unassembled WGS sequence"/>
</dbReference>